<keyword evidence="2" id="KW-1185">Reference proteome</keyword>
<proteinExistence type="predicted"/>
<dbReference type="EMBL" id="CYUD01000001">
    <property type="protein sequence ID" value="CUJ83716.1"/>
    <property type="molecule type" value="Genomic_DNA"/>
</dbReference>
<evidence type="ECO:0000313" key="1">
    <source>
        <dbReference type="EMBL" id="CUJ83716.1"/>
    </source>
</evidence>
<dbReference type="AlphaFoldDB" id="A0A0P1I103"/>
<gene>
    <name evidence="1" type="ORF">RUE5091_00140</name>
</gene>
<organism evidence="1 2">
    <name type="scientific">Ruegeria denitrificans</name>
    <dbReference type="NCBI Taxonomy" id="1715692"/>
    <lineage>
        <taxon>Bacteria</taxon>
        <taxon>Pseudomonadati</taxon>
        <taxon>Pseudomonadota</taxon>
        <taxon>Alphaproteobacteria</taxon>
        <taxon>Rhodobacterales</taxon>
        <taxon>Roseobacteraceae</taxon>
        <taxon>Ruegeria</taxon>
    </lineage>
</organism>
<reference evidence="2" key="1">
    <citation type="submission" date="2015-09" db="EMBL/GenBank/DDBJ databases">
        <authorList>
            <person name="Rodrigo-Torres L."/>
            <person name="Arahal D.R."/>
        </authorList>
    </citation>
    <scope>NUCLEOTIDE SEQUENCE [LARGE SCALE GENOMIC DNA]</scope>
    <source>
        <strain evidence="2">CECT 5091</strain>
    </source>
</reference>
<dbReference type="RefSeq" id="WP_058279955.1">
    <property type="nucleotide sequence ID" value="NZ_CYUD01000001.1"/>
</dbReference>
<name>A0A0P1I103_9RHOB</name>
<dbReference type="Proteomes" id="UP000051260">
    <property type="component" value="Unassembled WGS sequence"/>
</dbReference>
<sequence>MTQDHTNSPNRDPRAVNLAYRAQETGDQQDISKAANAANAALFEALDAIKILIDVTGYSRLENGLELIMDEVMLHGALADLEEGIAYD</sequence>
<protein>
    <submittedName>
        <fullName evidence="1">Uncharacterized protein</fullName>
    </submittedName>
</protein>
<evidence type="ECO:0000313" key="2">
    <source>
        <dbReference type="Proteomes" id="UP000051260"/>
    </source>
</evidence>
<dbReference type="STRING" id="1715692.RUE5091_00140"/>
<accession>A0A0P1I103</accession>